<keyword evidence="4" id="KW-1185">Reference proteome</keyword>
<evidence type="ECO:0000256" key="1">
    <source>
        <dbReference type="SAM" id="MobiDB-lite"/>
    </source>
</evidence>
<feature type="compositionally biased region" description="Polar residues" evidence="1">
    <location>
        <begin position="69"/>
        <end position="89"/>
    </location>
</feature>
<proteinExistence type="predicted"/>
<accession>A0ABW4QBN7</accession>
<evidence type="ECO:0000313" key="3">
    <source>
        <dbReference type="EMBL" id="MFD1848130.1"/>
    </source>
</evidence>
<feature type="region of interest" description="Disordered" evidence="1">
    <location>
        <begin position="29"/>
        <end position="117"/>
    </location>
</feature>
<dbReference type="EMBL" id="JBHUGA010000067">
    <property type="protein sequence ID" value="MFD1848130.1"/>
    <property type="molecule type" value="Genomic_DNA"/>
</dbReference>
<protein>
    <submittedName>
        <fullName evidence="3">Uncharacterized protein</fullName>
    </submittedName>
</protein>
<evidence type="ECO:0000313" key="4">
    <source>
        <dbReference type="Proteomes" id="UP001597307"/>
    </source>
</evidence>
<dbReference type="RefSeq" id="WP_343881613.1">
    <property type="nucleotide sequence ID" value="NZ_BAAAIJ010000059.1"/>
</dbReference>
<gene>
    <name evidence="3" type="ORF">ACFSFX_16215</name>
</gene>
<organism evidence="3 4">
    <name type="scientific">Arthrobacter flavus</name>
    <dbReference type="NCBI Taxonomy" id="95172"/>
    <lineage>
        <taxon>Bacteria</taxon>
        <taxon>Bacillati</taxon>
        <taxon>Actinomycetota</taxon>
        <taxon>Actinomycetes</taxon>
        <taxon>Micrococcales</taxon>
        <taxon>Micrococcaceae</taxon>
        <taxon>Arthrobacter</taxon>
    </lineage>
</organism>
<feature type="chain" id="PRO_5047541578" evidence="2">
    <location>
        <begin position="24"/>
        <end position="228"/>
    </location>
</feature>
<dbReference type="Proteomes" id="UP001597307">
    <property type="component" value="Unassembled WGS sequence"/>
</dbReference>
<dbReference type="PROSITE" id="PS51257">
    <property type="entry name" value="PROKAR_LIPOPROTEIN"/>
    <property type="match status" value="1"/>
</dbReference>
<keyword evidence="2" id="KW-0732">Signal</keyword>
<feature type="compositionally biased region" description="Low complexity" evidence="1">
    <location>
        <begin position="36"/>
        <end position="68"/>
    </location>
</feature>
<evidence type="ECO:0000256" key="2">
    <source>
        <dbReference type="SAM" id="SignalP"/>
    </source>
</evidence>
<sequence>MKAQPVKKLSPLLALPIAALLLAGCVSNTEPSAEVTGSDSGSSPSATASASPAPSAEGSPSPAEAPDATESTSPAPDTEPSTAPASASEPTEDATSVAAPTEAPITETSEPPIPGLSGSYDDLELVSTWDGLRVVRHVGTTWNVVGSGYPPGAEIQMNFGPAQTDSSLIGYPLVYADANGNYTFQISLAPDLAPGDYGLMAIPTGLGFEESEAAKRFALIEVVSTWTP</sequence>
<comment type="caution">
    <text evidence="3">The sequence shown here is derived from an EMBL/GenBank/DDBJ whole genome shotgun (WGS) entry which is preliminary data.</text>
</comment>
<reference evidence="4" key="1">
    <citation type="journal article" date="2019" name="Int. J. Syst. Evol. Microbiol.">
        <title>The Global Catalogue of Microorganisms (GCM) 10K type strain sequencing project: providing services to taxonomists for standard genome sequencing and annotation.</title>
        <authorList>
            <consortium name="The Broad Institute Genomics Platform"/>
            <consortium name="The Broad Institute Genome Sequencing Center for Infectious Disease"/>
            <person name="Wu L."/>
            <person name="Ma J."/>
        </authorList>
    </citation>
    <scope>NUCLEOTIDE SEQUENCE [LARGE SCALE GENOMIC DNA]</scope>
    <source>
        <strain evidence="4">JCM 11496</strain>
    </source>
</reference>
<name>A0ABW4QBN7_9MICC</name>
<feature type="signal peptide" evidence="2">
    <location>
        <begin position="1"/>
        <end position="23"/>
    </location>
</feature>